<organism evidence="1 2">
    <name type="scientific">Albugo candida</name>
    <dbReference type="NCBI Taxonomy" id="65357"/>
    <lineage>
        <taxon>Eukaryota</taxon>
        <taxon>Sar</taxon>
        <taxon>Stramenopiles</taxon>
        <taxon>Oomycota</taxon>
        <taxon>Peronosporomycetes</taxon>
        <taxon>Albuginales</taxon>
        <taxon>Albuginaceae</taxon>
        <taxon>Albugo</taxon>
    </lineage>
</organism>
<dbReference type="InParanoid" id="A0A024FVT7"/>
<protein>
    <submittedName>
        <fullName evidence="1">Uncharacterized protein</fullName>
    </submittedName>
</protein>
<sequence>MPTNRKSIGYSTYRAIEWTYPELFIYQKYIRPRTHLMMIIVLHVCASSLRNLSLRKLVKMPSHTKLTNPRTRIKSELHPNHVRRRGMTKLNVKNRFRYEKETVVDRMESLIGT</sequence>
<name>A0A024FVT7_9STRA</name>
<dbReference type="EMBL" id="CAIX01000401">
    <property type="protein sequence ID" value="CCI10779.1"/>
    <property type="molecule type" value="Genomic_DNA"/>
</dbReference>
<evidence type="ECO:0000313" key="1">
    <source>
        <dbReference type="EMBL" id="CCI10779.1"/>
    </source>
</evidence>
<proteinExistence type="predicted"/>
<keyword evidence="2" id="KW-1185">Reference proteome</keyword>
<dbReference type="AlphaFoldDB" id="A0A024FVT7"/>
<accession>A0A024FVT7</accession>
<evidence type="ECO:0000313" key="2">
    <source>
        <dbReference type="Proteomes" id="UP000053237"/>
    </source>
</evidence>
<comment type="caution">
    <text evidence="1">The sequence shown here is derived from an EMBL/GenBank/DDBJ whole genome shotgun (WGS) entry which is preliminary data.</text>
</comment>
<dbReference type="Proteomes" id="UP000053237">
    <property type="component" value="Unassembled WGS sequence"/>
</dbReference>
<reference evidence="1 2" key="1">
    <citation type="submission" date="2012-05" db="EMBL/GenBank/DDBJ databases">
        <title>Recombination and specialization in a pathogen metapopulation.</title>
        <authorList>
            <person name="Gardiner A."/>
            <person name="Kemen E."/>
            <person name="Schultz-Larsen T."/>
            <person name="MacLean D."/>
            <person name="Van Oosterhout C."/>
            <person name="Jones J.D.G."/>
        </authorList>
    </citation>
    <scope>NUCLEOTIDE SEQUENCE [LARGE SCALE GENOMIC DNA]</scope>
    <source>
        <strain evidence="1 2">Ac Nc2</strain>
    </source>
</reference>
<gene>
    <name evidence="1" type="ORF">BN9_116760</name>
</gene>